<dbReference type="InterPro" id="IPR050315">
    <property type="entry name" value="FAD-oxidoreductase_2"/>
</dbReference>
<keyword evidence="3 5" id="KW-0274">FAD</keyword>
<comment type="cofactor">
    <cofactor evidence="5">
        <name>FAD</name>
        <dbReference type="ChEBI" id="CHEBI:57692"/>
    </cofactor>
    <text evidence="5">Binds 1 FAD per subunit.</text>
</comment>
<feature type="signal peptide" evidence="5">
    <location>
        <begin position="1"/>
        <end position="21"/>
    </location>
</feature>
<dbReference type="InterPro" id="IPR007329">
    <property type="entry name" value="FMN-bd"/>
</dbReference>
<dbReference type="Gene3D" id="3.90.1010.20">
    <property type="match status" value="1"/>
</dbReference>
<dbReference type="PANTHER" id="PTHR43400">
    <property type="entry name" value="FUMARATE REDUCTASE"/>
    <property type="match status" value="1"/>
</dbReference>
<dbReference type="PANTHER" id="PTHR43400:SF7">
    <property type="entry name" value="FAD-DEPENDENT OXIDOREDUCTASE 2 FAD BINDING DOMAIN-CONTAINING PROTEIN"/>
    <property type="match status" value="1"/>
</dbReference>
<comment type="similarity">
    <text evidence="1 5">Belongs to the FAD-dependent oxidoreductase 2 family. FRD/SDH subfamily.</text>
</comment>
<dbReference type="EC" id="1.3.99.33" evidence="5"/>
<organism evidence="7 8">
    <name type="scientific">Mesosutterella faecium</name>
    <dbReference type="NCBI Taxonomy" id="2925194"/>
    <lineage>
        <taxon>Bacteria</taxon>
        <taxon>Pseudomonadati</taxon>
        <taxon>Pseudomonadota</taxon>
        <taxon>Betaproteobacteria</taxon>
        <taxon>Burkholderiales</taxon>
        <taxon>Sutterellaceae</taxon>
        <taxon>Mesosutterella</taxon>
    </lineage>
</organism>
<evidence type="ECO:0000256" key="2">
    <source>
        <dbReference type="ARBA" id="ARBA00022630"/>
    </source>
</evidence>
<keyword evidence="5" id="KW-0732">Signal</keyword>
<evidence type="ECO:0000313" key="8">
    <source>
        <dbReference type="Proteomes" id="UP001165481"/>
    </source>
</evidence>
<dbReference type="SMART" id="SM00900">
    <property type="entry name" value="FMN_bind"/>
    <property type="match status" value="1"/>
</dbReference>
<proteinExistence type="inferred from homology"/>
<evidence type="ECO:0000313" key="7">
    <source>
        <dbReference type="EMBL" id="MDL2060142.1"/>
    </source>
</evidence>
<comment type="cofactor">
    <cofactor evidence="5">
        <name>FMN</name>
        <dbReference type="ChEBI" id="CHEBI:58210"/>
    </cofactor>
    <text evidence="5">Binds 1 or 2 FMN covalently per subunit.</text>
</comment>
<dbReference type="Proteomes" id="UP001165481">
    <property type="component" value="Unassembled WGS sequence"/>
</dbReference>
<evidence type="ECO:0000256" key="1">
    <source>
        <dbReference type="ARBA" id="ARBA00008040"/>
    </source>
</evidence>
<keyword evidence="2 5" id="KW-0285">Flavoprotein</keyword>
<name>A0ABT7IP35_9BURK</name>
<evidence type="ECO:0000256" key="4">
    <source>
        <dbReference type="ARBA" id="ARBA00023002"/>
    </source>
</evidence>
<keyword evidence="4 5" id="KW-0560">Oxidoreductase</keyword>
<feature type="chain" id="PRO_5044960772" description="Urocanate reductase" evidence="5">
    <location>
        <begin position="22"/>
        <end position="594"/>
    </location>
</feature>
<dbReference type="InterPro" id="IPR010960">
    <property type="entry name" value="Flavocytochrome_c"/>
</dbReference>
<dbReference type="RefSeq" id="WP_243377526.1">
    <property type="nucleotide sequence ID" value="NZ_JAKZJU020000001.1"/>
</dbReference>
<sequence length="594" mass="62922">MKMKAIALCLPALLTAAGAGAAVKDGTYEARVLGHNAPINVLVTLEHGRMTDINVTHNLESPGVGKTAIDLLIPKMLAGQTTEVDAVTGATFSSFALKQGVREALKKAGASDSDFASKAAPSAAAAPLRTRSEVVVIGGGGAGLAAAVSALQNGATVTIIEKMGYLGGSTNVCGGAFNASDTSFQRAMGIKDSPQKHFENTMKGGHMTNNQVLVHNLADHAKETLMWLETMGLEVNPKVGAATGALFQRSHYPNPAGGHTYVAVLEHKLHEYGPDRVKVLLETKATDLIVQDGRVVGVKAQGKNGPVIASATKGVIVSTGGFGANVAFRQKVNTGIWKEAKLDDRIGCSNISVAAQGDGLMMAQKAGAELIGLADIQIHPNGTPGTGLMLDIKTSGRNRLFINENGDRFVNEGAARDVLSKAVFAQPHSSYWLVQNYLRYPDEHAIDLLSGRRMSDMLEQGRVKKAKDLEELSRMTGMPLDHLKASIEEYNKAVRNKGTPDKYGFVANHTDDREMTKGPWYFAKKVPTIHHTMGGIRVDVKAHALDKNGRWVKGLYAAGETTGGLHGENRLGGNAVADCMVNGRIAGRNAANAL</sequence>
<dbReference type="InterPro" id="IPR003953">
    <property type="entry name" value="FAD-dep_OxRdtase_2_FAD-bd"/>
</dbReference>
<comment type="catalytic activity">
    <reaction evidence="5">
        <text>dihydrourocanate + A = urocanate + AH2</text>
        <dbReference type="Rhea" id="RHEA:36059"/>
        <dbReference type="ChEBI" id="CHEBI:13193"/>
        <dbReference type="ChEBI" id="CHEBI:17499"/>
        <dbReference type="ChEBI" id="CHEBI:27247"/>
        <dbReference type="ChEBI" id="CHEBI:72991"/>
        <dbReference type="EC" id="1.3.99.33"/>
    </reaction>
</comment>
<accession>A0ABT7IP35</accession>
<dbReference type="SUPFAM" id="SSF51905">
    <property type="entry name" value="FAD/NAD(P)-binding domain"/>
    <property type="match status" value="1"/>
</dbReference>
<gene>
    <name evidence="7" type="ORF">MUN46_009365</name>
</gene>
<dbReference type="SUPFAM" id="SSF56425">
    <property type="entry name" value="Succinate dehydrogenase/fumarate reductase flavoprotein, catalytic domain"/>
    <property type="match status" value="1"/>
</dbReference>
<evidence type="ECO:0000256" key="3">
    <source>
        <dbReference type="ARBA" id="ARBA00022827"/>
    </source>
</evidence>
<feature type="domain" description="FMN-binding" evidence="6">
    <location>
        <begin position="34"/>
        <end position="108"/>
    </location>
</feature>
<dbReference type="NCBIfam" id="TIGR01813">
    <property type="entry name" value="flavo_cyto_c"/>
    <property type="match status" value="1"/>
</dbReference>
<evidence type="ECO:0000259" key="6">
    <source>
        <dbReference type="SMART" id="SM00900"/>
    </source>
</evidence>
<dbReference type="EMBL" id="JAKZJU020000001">
    <property type="protein sequence ID" value="MDL2060142.1"/>
    <property type="molecule type" value="Genomic_DNA"/>
</dbReference>
<keyword evidence="8" id="KW-1185">Reference proteome</keyword>
<dbReference type="InterPro" id="IPR036188">
    <property type="entry name" value="FAD/NAD-bd_sf"/>
</dbReference>
<dbReference type="Gene3D" id="3.90.700.10">
    <property type="entry name" value="Succinate dehydrogenase/fumarate reductase flavoprotein, catalytic domain"/>
    <property type="match status" value="1"/>
</dbReference>
<dbReference type="Gene3D" id="3.50.50.60">
    <property type="entry name" value="FAD/NAD(P)-binding domain"/>
    <property type="match status" value="1"/>
</dbReference>
<dbReference type="Pfam" id="PF00890">
    <property type="entry name" value="FAD_binding_2"/>
    <property type="match status" value="1"/>
</dbReference>
<dbReference type="PRINTS" id="PR00411">
    <property type="entry name" value="PNDRDTASEI"/>
</dbReference>
<dbReference type="InterPro" id="IPR027477">
    <property type="entry name" value="Succ_DH/fumarate_Rdtase_cat_sf"/>
</dbReference>
<protein>
    <recommendedName>
        <fullName evidence="5">Urocanate reductase</fullName>
        <ecNumber evidence="5">1.3.99.33</ecNumber>
    </recommendedName>
</protein>
<dbReference type="Pfam" id="PF04205">
    <property type="entry name" value="FMN_bind"/>
    <property type="match status" value="1"/>
</dbReference>
<evidence type="ECO:0000256" key="5">
    <source>
        <dbReference type="RuleBase" id="RU366062"/>
    </source>
</evidence>
<reference evidence="7" key="1">
    <citation type="submission" date="2023-03" db="EMBL/GenBank/DDBJ databases">
        <title>Mesosutterella sp. nov. isolated from porcine feces.</title>
        <authorList>
            <person name="Yu S."/>
        </authorList>
    </citation>
    <scope>NUCLEOTIDE SEQUENCE</scope>
    <source>
        <strain evidence="7">AGMB02718</strain>
    </source>
</reference>
<comment type="caution">
    <text evidence="7">The sequence shown here is derived from an EMBL/GenBank/DDBJ whole genome shotgun (WGS) entry which is preliminary data.</text>
</comment>